<evidence type="ECO:0008006" key="3">
    <source>
        <dbReference type="Google" id="ProtNLM"/>
    </source>
</evidence>
<dbReference type="Gene3D" id="3.40.50.1000">
    <property type="entry name" value="HAD superfamily/HAD-like"/>
    <property type="match status" value="1"/>
</dbReference>
<gene>
    <name evidence="1" type="ORF">JJL56_30480</name>
</gene>
<accession>A0ABS1I8D4</accession>
<protein>
    <recommendedName>
        <fullName evidence="3">Haloacid dehalogenase-like hydrolase</fullName>
    </recommendedName>
</protein>
<keyword evidence="2" id="KW-1185">Reference proteome</keyword>
<sequence length="209" mass="22740">MIAGGIGIDFDNTIACYDHVFAPAAIEMGLVPAGFAGDKRAVRRAIQDSPAGDAGWMGLQGQVYGRLMERARLFEGVLDFLALCRREGVPVAVISHKTEYGHFDPYRVNLREAALLWMDGAGLFDTPHTGLSPDRVLFEATRFGKIARIAASGCRRFVDDLPELFTDPAFPPGVERHLLAPEGSTAAGPFHRHASWNAIAHAVFSQHRG</sequence>
<dbReference type="InterPro" id="IPR023214">
    <property type="entry name" value="HAD_sf"/>
</dbReference>
<dbReference type="EMBL" id="JAEPIV010000043">
    <property type="protein sequence ID" value="MBK4723184.1"/>
    <property type="molecule type" value="Genomic_DNA"/>
</dbReference>
<reference evidence="1 2" key="1">
    <citation type="submission" date="2021-01" db="EMBL/GenBank/DDBJ databases">
        <title>Azospirillum sp. YIM DDC1 draft genome.</title>
        <authorList>
            <person name="Wang Y.-X."/>
        </authorList>
    </citation>
    <scope>NUCLEOTIDE SEQUENCE [LARGE SCALE GENOMIC DNA]</scope>
    <source>
        <strain evidence="1 2">YIM DDC1</strain>
    </source>
</reference>
<dbReference type="RefSeq" id="WP_200487590.1">
    <property type="nucleotide sequence ID" value="NZ_JAEPIV010000043.1"/>
</dbReference>
<dbReference type="InterPro" id="IPR036412">
    <property type="entry name" value="HAD-like_sf"/>
</dbReference>
<evidence type="ECO:0000313" key="2">
    <source>
        <dbReference type="Proteomes" id="UP000654452"/>
    </source>
</evidence>
<dbReference type="SUPFAM" id="SSF56784">
    <property type="entry name" value="HAD-like"/>
    <property type="match status" value="1"/>
</dbReference>
<dbReference type="Proteomes" id="UP000654452">
    <property type="component" value="Unassembled WGS sequence"/>
</dbReference>
<name>A0ABS1I8D4_9PROT</name>
<comment type="caution">
    <text evidence="1">The sequence shown here is derived from an EMBL/GenBank/DDBJ whole genome shotgun (WGS) entry which is preliminary data.</text>
</comment>
<proteinExistence type="predicted"/>
<evidence type="ECO:0000313" key="1">
    <source>
        <dbReference type="EMBL" id="MBK4723184.1"/>
    </source>
</evidence>
<organism evidence="1 2">
    <name type="scientific">Azospirillum aestuarii</name>
    <dbReference type="NCBI Taxonomy" id="2802052"/>
    <lineage>
        <taxon>Bacteria</taxon>
        <taxon>Pseudomonadati</taxon>
        <taxon>Pseudomonadota</taxon>
        <taxon>Alphaproteobacteria</taxon>
        <taxon>Rhodospirillales</taxon>
        <taxon>Azospirillaceae</taxon>
        <taxon>Azospirillum</taxon>
    </lineage>
</organism>